<reference evidence="4" key="1">
    <citation type="journal article" date="2023" name="Nat. Commun.">
        <title>Diploid and tetraploid genomes of Acorus and the evolution of monocots.</title>
        <authorList>
            <person name="Ma L."/>
            <person name="Liu K.W."/>
            <person name="Li Z."/>
            <person name="Hsiao Y.Y."/>
            <person name="Qi Y."/>
            <person name="Fu T."/>
            <person name="Tang G.D."/>
            <person name="Zhang D."/>
            <person name="Sun W.H."/>
            <person name="Liu D.K."/>
            <person name="Li Y."/>
            <person name="Chen G.Z."/>
            <person name="Liu X.D."/>
            <person name="Liao X.Y."/>
            <person name="Jiang Y.T."/>
            <person name="Yu X."/>
            <person name="Hao Y."/>
            <person name="Huang J."/>
            <person name="Zhao X.W."/>
            <person name="Ke S."/>
            <person name="Chen Y.Y."/>
            <person name="Wu W.L."/>
            <person name="Hsu J.L."/>
            <person name="Lin Y.F."/>
            <person name="Huang M.D."/>
            <person name="Li C.Y."/>
            <person name="Huang L."/>
            <person name="Wang Z.W."/>
            <person name="Zhao X."/>
            <person name="Zhong W.Y."/>
            <person name="Peng D.H."/>
            <person name="Ahmad S."/>
            <person name="Lan S."/>
            <person name="Zhang J.S."/>
            <person name="Tsai W.C."/>
            <person name="Van de Peer Y."/>
            <person name="Liu Z.J."/>
        </authorList>
    </citation>
    <scope>NUCLEOTIDE SEQUENCE</scope>
    <source>
        <strain evidence="4">SCP</strain>
    </source>
</reference>
<organism evidence="4 5">
    <name type="scientific">Acorus gramineus</name>
    <name type="common">Dwarf sweet flag</name>
    <dbReference type="NCBI Taxonomy" id="55184"/>
    <lineage>
        <taxon>Eukaryota</taxon>
        <taxon>Viridiplantae</taxon>
        <taxon>Streptophyta</taxon>
        <taxon>Embryophyta</taxon>
        <taxon>Tracheophyta</taxon>
        <taxon>Spermatophyta</taxon>
        <taxon>Magnoliopsida</taxon>
        <taxon>Liliopsida</taxon>
        <taxon>Acoraceae</taxon>
        <taxon>Acorus</taxon>
    </lineage>
</organism>
<evidence type="ECO:0000313" key="4">
    <source>
        <dbReference type="EMBL" id="KAK1260598.1"/>
    </source>
</evidence>
<dbReference type="AlphaFoldDB" id="A0AAV9A8U6"/>
<protein>
    <submittedName>
        <fullName evidence="4">Alpha-glucosidase</fullName>
    </submittedName>
</protein>
<dbReference type="EMBL" id="JAUJYN010000011">
    <property type="protein sequence ID" value="KAK1260598.1"/>
    <property type="molecule type" value="Genomic_DNA"/>
</dbReference>
<dbReference type="PANTHER" id="PTHR22762:SF133">
    <property type="entry name" value="P-TYPE DOMAIN-CONTAINING PROTEIN"/>
    <property type="match status" value="1"/>
</dbReference>
<dbReference type="InterPro" id="IPR017853">
    <property type="entry name" value="GH"/>
</dbReference>
<evidence type="ECO:0000259" key="3">
    <source>
        <dbReference type="Pfam" id="PF01055"/>
    </source>
</evidence>
<dbReference type="Gene3D" id="3.20.20.80">
    <property type="entry name" value="Glycosidases"/>
    <property type="match status" value="1"/>
</dbReference>
<keyword evidence="2" id="KW-0378">Hydrolase</keyword>
<sequence>MIRITQKRPFVLARSNFIGFDRYAAHWTGDYGMTWEDLRCGIPTMLSYGLFGVLMIGSDICRFHGNALGGVFYPFA</sequence>
<dbReference type="PANTHER" id="PTHR22762">
    <property type="entry name" value="ALPHA-GLUCOSIDASE"/>
    <property type="match status" value="1"/>
</dbReference>
<dbReference type="Proteomes" id="UP001179952">
    <property type="component" value="Unassembled WGS sequence"/>
</dbReference>
<feature type="domain" description="Glycoside hydrolase family 31 TIM barrel" evidence="3">
    <location>
        <begin position="5"/>
        <end position="66"/>
    </location>
</feature>
<gene>
    <name evidence="4" type="ORF">QJS04_geneDACA020339</name>
</gene>
<dbReference type="GO" id="GO:0005975">
    <property type="term" value="P:carbohydrate metabolic process"/>
    <property type="evidence" value="ECO:0007669"/>
    <property type="project" value="InterPro"/>
</dbReference>
<comment type="similarity">
    <text evidence="1 2">Belongs to the glycosyl hydrolase 31 family.</text>
</comment>
<evidence type="ECO:0000313" key="5">
    <source>
        <dbReference type="Proteomes" id="UP001179952"/>
    </source>
</evidence>
<proteinExistence type="inferred from homology"/>
<dbReference type="SUPFAM" id="SSF51445">
    <property type="entry name" value="(Trans)glycosidases"/>
    <property type="match status" value="1"/>
</dbReference>
<dbReference type="InterPro" id="IPR000322">
    <property type="entry name" value="Glyco_hydro_31_TIM"/>
</dbReference>
<evidence type="ECO:0000256" key="2">
    <source>
        <dbReference type="RuleBase" id="RU361185"/>
    </source>
</evidence>
<accession>A0AAV9A8U6</accession>
<keyword evidence="2" id="KW-0326">Glycosidase</keyword>
<dbReference type="Pfam" id="PF01055">
    <property type="entry name" value="Glyco_hydro_31_2nd"/>
    <property type="match status" value="1"/>
</dbReference>
<keyword evidence="5" id="KW-1185">Reference proteome</keyword>
<reference evidence="4" key="2">
    <citation type="submission" date="2023-06" db="EMBL/GenBank/DDBJ databases">
        <authorList>
            <person name="Ma L."/>
            <person name="Liu K.-W."/>
            <person name="Li Z."/>
            <person name="Hsiao Y.-Y."/>
            <person name="Qi Y."/>
            <person name="Fu T."/>
            <person name="Tang G."/>
            <person name="Zhang D."/>
            <person name="Sun W.-H."/>
            <person name="Liu D.-K."/>
            <person name="Li Y."/>
            <person name="Chen G.-Z."/>
            <person name="Liu X.-D."/>
            <person name="Liao X.-Y."/>
            <person name="Jiang Y.-T."/>
            <person name="Yu X."/>
            <person name="Hao Y."/>
            <person name="Huang J."/>
            <person name="Zhao X.-W."/>
            <person name="Ke S."/>
            <person name="Chen Y.-Y."/>
            <person name="Wu W.-L."/>
            <person name="Hsu J.-L."/>
            <person name="Lin Y.-F."/>
            <person name="Huang M.-D."/>
            <person name="Li C.-Y."/>
            <person name="Huang L."/>
            <person name="Wang Z.-W."/>
            <person name="Zhao X."/>
            <person name="Zhong W.-Y."/>
            <person name="Peng D.-H."/>
            <person name="Ahmad S."/>
            <person name="Lan S."/>
            <person name="Zhang J.-S."/>
            <person name="Tsai W.-C."/>
            <person name="Van De Peer Y."/>
            <person name="Liu Z.-J."/>
        </authorList>
    </citation>
    <scope>NUCLEOTIDE SEQUENCE</scope>
    <source>
        <strain evidence="4">SCP</strain>
        <tissue evidence="4">Leaves</tissue>
    </source>
</reference>
<name>A0AAV9A8U6_ACOGR</name>
<comment type="caution">
    <text evidence="4">The sequence shown here is derived from an EMBL/GenBank/DDBJ whole genome shotgun (WGS) entry which is preliminary data.</text>
</comment>
<evidence type="ECO:0000256" key="1">
    <source>
        <dbReference type="ARBA" id="ARBA00007806"/>
    </source>
</evidence>
<dbReference type="GO" id="GO:0004553">
    <property type="term" value="F:hydrolase activity, hydrolyzing O-glycosyl compounds"/>
    <property type="evidence" value="ECO:0007669"/>
    <property type="project" value="InterPro"/>
</dbReference>